<comment type="caution">
    <text evidence="1">The sequence shown here is derived from an EMBL/GenBank/DDBJ whole genome shotgun (WGS) entry which is preliminary data.</text>
</comment>
<proteinExistence type="predicted"/>
<dbReference type="EMBL" id="DYUD01000030">
    <property type="protein sequence ID" value="HJG89983.1"/>
    <property type="molecule type" value="Genomic_DNA"/>
</dbReference>
<dbReference type="Proteomes" id="UP000757103">
    <property type="component" value="Unassembled WGS sequence"/>
</dbReference>
<dbReference type="RefSeq" id="WP_273307045.1">
    <property type="nucleotide sequence ID" value="NZ_DYUD01000030.1"/>
</dbReference>
<dbReference type="AlphaFoldDB" id="A0A921MSR9"/>
<sequence length="317" mass="35758">MISVWAVLLLGTSPVWAQKYHDAIVEDAHGPVKMIKSDGEIFSYDSDGRLTTVDHEDAPDTQYDNNGYPLERCSNVCTQYEYNENGQLTSESYETLLGVMVIDYSYNSRGDRVKKATTYSFSLMSVDTYRILRYDDRGNWIEREVLHRSTDDNGKLGNGTVTKETREILYFTPATPTGDSSPASGTDNSDWASLRESLIGKRITPQSPASAEGWQALIGKRLSLTTYGISQNGQEANRFECQTGEYIELGSDGVLLWGNRCDGNTSYRYRIDGKRIYLTQISGKETGDKWFELTRQSSGLIKTESNLGTYRYFRIDN</sequence>
<protein>
    <submittedName>
        <fullName evidence="1">Uncharacterized protein</fullName>
    </submittedName>
</protein>
<evidence type="ECO:0000313" key="1">
    <source>
        <dbReference type="EMBL" id="HJG89983.1"/>
    </source>
</evidence>
<name>A0A921MSR9_9BACT</name>
<gene>
    <name evidence="1" type="ORF">K8U91_11010</name>
</gene>
<accession>A0A921MSR9</accession>
<evidence type="ECO:0000313" key="2">
    <source>
        <dbReference type="Proteomes" id="UP000757103"/>
    </source>
</evidence>
<reference evidence="1" key="1">
    <citation type="journal article" date="2021" name="PeerJ">
        <title>Extensive microbial diversity within the chicken gut microbiome revealed by metagenomics and culture.</title>
        <authorList>
            <person name="Gilroy R."/>
            <person name="Ravi A."/>
            <person name="Getino M."/>
            <person name="Pursley I."/>
            <person name="Horton D.L."/>
            <person name="Alikhan N.F."/>
            <person name="Baker D."/>
            <person name="Gharbi K."/>
            <person name="Hall N."/>
            <person name="Watson M."/>
            <person name="Adriaenssens E.M."/>
            <person name="Foster-Nyarko E."/>
            <person name="Jarju S."/>
            <person name="Secka A."/>
            <person name="Antonio M."/>
            <person name="Oren A."/>
            <person name="Chaudhuri R.R."/>
            <person name="La Ragione R."/>
            <person name="Hildebrand F."/>
            <person name="Pallen M.J."/>
        </authorList>
    </citation>
    <scope>NUCLEOTIDE SEQUENCE</scope>
    <source>
        <strain evidence="1">CHK121-7720</strain>
    </source>
</reference>
<organism evidence="1 2">
    <name type="scientific">Barnesiella viscericola</name>
    <dbReference type="NCBI Taxonomy" id="397865"/>
    <lineage>
        <taxon>Bacteria</taxon>
        <taxon>Pseudomonadati</taxon>
        <taxon>Bacteroidota</taxon>
        <taxon>Bacteroidia</taxon>
        <taxon>Bacteroidales</taxon>
        <taxon>Barnesiellaceae</taxon>
        <taxon>Barnesiella</taxon>
    </lineage>
</organism>
<reference evidence="1" key="2">
    <citation type="submission" date="2021-09" db="EMBL/GenBank/DDBJ databases">
        <authorList>
            <person name="Gilroy R."/>
        </authorList>
    </citation>
    <scope>NUCLEOTIDE SEQUENCE</scope>
    <source>
        <strain evidence="1">CHK121-7720</strain>
    </source>
</reference>